<dbReference type="EMBL" id="ANOF01000132">
    <property type="protein sequence ID" value="EMI25209.1"/>
    <property type="molecule type" value="Genomic_DNA"/>
</dbReference>
<keyword evidence="2" id="KW-0732">Signal</keyword>
<dbReference type="PATRIC" id="fig|1263868.3.peg.4575"/>
<accession>M5SGA0</accession>
<feature type="signal peptide" evidence="2">
    <location>
        <begin position="1"/>
        <end position="23"/>
    </location>
</feature>
<evidence type="ECO:0000256" key="2">
    <source>
        <dbReference type="SAM" id="SignalP"/>
    </source>
</evidence>
<feature type="compositionally biased region" description="Polar residues" evidence="1">
    <location>
        <begin position="23"/>
        <end position="33"/>
    </location>
</feature>
<gene>
    <name evidence="3" type="ORF">RESH_04216</name>
</gene>
<reference evidence="3 4" key="1">
    <citation type="journal article" date="2013" name="Mar. Genomics">
        <title>Expression of sulfatases in Rhodopirellula baltica and the diversity of sulfatases in the genus Rhodopirellula.</title>
        <authorList>
            <person name="Wegner C.E."/>
            <person name="Richter-Heitmann T."/>
            <person name="Klindworth A."/>
            <person name="Klockow C."/>
            <person name="Richter M."/>
            <person name="Achstetter T."/>
            <person name="Glockner F.O."/>
            <person name="Harder J."/>
        </authorList>
    </citation>
    <scope>NUCLEOTIDE SEQUENCE [LARGE SCALE GENOMIC DNA]</scope>
    <source>
        <strain evidence="3 4">SH398</strain>
    </source>
</reference>
<feature type="region of interest" description="Disordered" evidence="1">
    <location>
        <begin position="23"/>
        <end position="112"/>
    </location>
</feature>
<dbReference type="Proteomes" id="UP000011996">
    <property type="component" value="Unassembled WGS sequence"/>
</dbReference>
<evidence type="ECO:0000256" key="1">
    <source>
        <dbReference type="SAM" id="MobiDB-lite"/>
    </source>
</evidence>
<name>M5SGA0_9BACT</name>
<feature type="chain" id="PRO_5004071612" evidence="2">
    <location>
        <begin position="24"/>
        <end position="112"/>
    </location>
</feature>
<dbReference type="AlphaFoldDB" id="M5SGA0"/>
<evidence type="ECO:0000313" key="4">
    <source>
        <dbReference type="Proteomes" id="UP000011996"/>
    </source>
</evidence>
<sequence length="112" mass="12346">MLKAKTRIFIACLLITQFEVANAQESQQTSNTPKPVVFDTQQDRQHMLDQLGITKLRPGKSGNADDPNAANTDESKANPYPNPRTTPPASNVQPLPAVRKSQTKCESSVQRQ</sequence>
<dbReference type="STRING" id="1263868.RESH_04216"/>
<protein>
    <submittedName>
        <fullName evidence="3">Acetyl xylan esterase</fullName>
    </submittedName>
</protein>
<proteinExistence type="predicted"/>
<organism evidence="3 4">
    <name type="scientific">Rhodopirellula europaea SH398</name>
    <dbReference type="NCBI Taxonomy" id="1263868"/>
    <lineage>
        <taxon>Bacteria</taxon>
        <taxon>Pseudomonadati</taxon>
        <taxon>Planctomycetota</taxon>
        <taxon>Planctomycetia</taxon>
        <taxon>Pirellulales</taxon>
        <taxon>Pirellulaceae</taxon>
        <taxon>Rhodopirellula</taxon>
    </lineage>
</organism>
<comment type="caution">
    <text evidence="3">The sequence shown here is derived from an EMBL/GenBank/DDBJ whole genome shotgun (WGS) entry which is preliminary data.</text>
</comment>
<evidence type="ECO:0000313" key="3">
    <source>
        <dbReference type="EMBL" id="EMI25209.1"/>
    </source>
</evidence>